<feature type="region of interest" description="Disordered" evidence="8">
    <location>
        <begin position="819"/>
        <end position="855"/>
    </location>
</feature>
<sequence length="855" mass="96715">MENPNDHPATTNNHRKHPSITLLGLRSDKHSKDSSRHHLPKFAHTNPISASRPLLQHQYSQNSKILAEVFQKAKLSRDTSAPPMNVKQEEANISDIIDVSNNQPNSPSFAMNTNQNDAETKFDNELAIENNTNKVENKKPVNPPLFQNRRIVLDKLVQPELGSKPLGPSEAAVGNTGNEEITSSSSSTVKTPLGERYQENLPLNNFSVAKEPKDYALKEHSISNLSANNPSTPTSHTNGPGGPRSLNNSSGHAASGILETDRLVQPVPNRDSNLQHSPFRVDYSRTSNYNDSSHFLRRNKFFPGRSFSPMSEIVGINDISSNTDFSDLRSDVCSYERNIPATTSKIASYSSASTFRRLPRAPGSKVHTEVPKSPLRPRTNYRPLNYSSKIGPVSFDRLLKDADLVMQSLASRQQHKLIQESKNTRRLQKTIRPYPPRSLKRLSEYERARLTAYELEEVKDFPEIYFIGSRGCDKVSKVIAPGCTEELAFDDPNGDYRVNVGDHLFYRYEVINKVGKGSFGEVLRCIDYKYGKLVAIKVIRNRVKCYDQALIEAGILERLTKDESFIESNIIRYFDHFNFRNHLCIVTELLGENLFEVIRDNNYKGFPLIIVKSFTAQLLKSLNFLQKQGIIHCDLKPENLLLCDHTNARVKLIDFGSSCRYNEKVYTYLQSRFYRAPEVILGMPYGKEIDIWSFGCILAELYTGIPLFPGANEAEQLGYIMEVLGVPPRELITISTRSKIYFDSQGQAHPIFNSRGRPLIPSTKRIDQLTRCKSPSFLDLISKCLQWDPKKRITIEMALRHEFIIGNNSENMLRRTPLNSPINSPIKGSNSKLKNPVSHSRIAHPLPNPPLYHNP</sequence>
<dbReference type="InterPro" id="IPR050494">
    <property type="entry name" value="Ser_Thr_dual-spec_kinase"/>
</dbReference>
<feature type="compositionally biased region" description="Polar residues" evidence="8">
    <location>
        <begin position="819"/>
        <end position="833"/>
    </location>
</feature>
<feature type="region of interest" description="Disordered" evidence="8">
    <location>
        <begin position="160"/>
        <end position="192"/>
    </location>
</feature>
<evidence type="ECO:0000256" key="5">
    <source>
        <dbReference type="ARBA" id="ARBA00022777"/>
    </source>
</evidence>
<dbReference type="CDD" id="cd14210">
    <property type="entry name" value="PKc_DYRK"/>
    <property type="match status" value="1"/>
</dbReference>
<dbReference type="InterPro" id="IPR011009">
    <property type="entry name" value="Kinase-like_dom_sf"/>
</dbReference>
<accession>A0AAF0AUQ0</accession>
<evidence type="ECO:0000256" key="1">
    <source>
        <dbReference type="ARBA" id="ARBA00008867"/>
    </source>
</evidence>
<keyword evidence="4 7" id="KW-0547">Nucleotide-binding</keyword>
<reference evidence="10 11" key="1">
    <citation type="journal article" date="2023" name="G3 (Bethesda)">
        <title>A high-quality reference genome for the fission yeast Schizosaccharomyces osmophilus.</title>
        <authorList>
            <person name="Jia G.S."/>
            <person name="Zhang W.C."/>
            <person name="Liang Y."/>
            <person name="Liu X.H."/>
            <person name="Rhind N."/>
            <person name="Pidoux A."/>
            <person name="Brysch-Herzberg M."/>
            <person name="Du L.L."/>
        </authorList>
    </citation>
    <scope>NUCLEOTIDE SEQUENCE [LARGE SCALE GENOMIC DNA]</scope>
    <source>
        <strain evidence="10 11">CBS 15793</strain>
    </source>
</reference>
<dbReference type="PROSITE" id="PS00107">
    <property type="entry name" value="PROTEIN_KINASE_ATP"/>
    <property type="match status" value="1"/>
</dbReference>
<dbReference type="RefSeq" id="XP_056035362.1">
    <property type="nucleotide sequence ID" value="XM_056180474.1"/>
</dbReference>
<feature type="domain" description="Protein kinase" evidence="9">
    <location>
        <begin position="508"/>
        <end position="804"/>
    </location>
</feature>
<name>A0AAF0AUQ0_9SCHI</name>
<dbReference type="InterPro" id="IPR008271">
    <property type="entry name" value="Ser/Thr_kinase_AS"/>
</dbReference>
<dbReference type="EMBL" id="CP115611">
    <property type="protein sequence ID" value="WBW71119.1"/>
    <property type="molecule type" value="Genomic_DNA"/>
</dbReference>
<dbReference type="Pfam" id="PF00069">
    <property type="entry name" value="Pkinase"/>
    <property type="match status" value="1"/>
</dbReference>
<keyword evidence="11" id="KW-1185">Reference proteome</keyword>
<evidence type="ECO:0000259" key="9">
    <source>
        <dbReference type="PROSITE" id="PS50011"/>
    </source>
</evidence>
<feature type="compositionally biased region" description="Pro residues" evidence="8">
    <location>
        <begin position="846"/>
        <end position="855"/>
    </location>
</feature>
<dbReference type="GeneID" id="80875163"/>
<proteinExistence type="inferred from homology"/>
<comment type="similarity">
    <text evidence="1">Belongs to the protein kinase superfamily. CMGC Ser/Thr protein kinase family. MNB/DYRK subfamily.</text>
</comment>
<evidence type="ECO:0000256" key="4">
    <source>
        <dbReference type="ARBA" id="ARBA00022741"/>
    </source>
</evidence>
<dbReference type="SMART" id="SM00220">
    <property type="entry name" value="S_TKc"/>
    <property type="match status" value="1"/>
</dbReference>
<dbReference type="PROSITE" id="PS00108">
    <property type="entry name" value="PROTEIN_KINASE_ST"/>
    <property type="match status" value="1"/>
</dbReference>
<dbReference type="GO" id="GO:0004674">
    <property type="term" value="F:protein serine/threonine kinase activity"/>
    <property type="evidence" value="ECO:0007669"/>
    <property type="project" value="UniProtKB-KW"/>
</dbReference>
<organism evidence="10 11">
    <name type="scientific">Schizosaccharomyces osmophilus</name>
    <dbReference type="NCBI Taxonomy" id="2545709"/>
    <lineage>
        <taxon>Eukaryota</taxon>
        <taxon>Fungi</taxon>
        <taxon>Dikarya</taxon>
        <taxon>Ascomycota</taxon>
        <taxon>Taphrinomycotina</taxon>
        <taxon>Schizosaccharomycetes</taxon>
        <taxon>Schizosaccharomycetales</taxon>
        <taxon>Schizosaccharomycetaceae</taxon>
        <taxon>Schizosaccharomyces</taxon>
    </lineage>
</organism>
<dbReference type="PANTHER" id="PTHR24058:SF22">
    <property type="entry name" value="DUAL SPECIFICITY TYROSINE-PHOSPHORYLATION-REGULATED KINASE 4"/>
    <property type="match status" value="1"/>
</dbReference>
<dbReference type="Gene3D" id="1.10.510.10">
    <property type="entry name" value="Transferase(Phosphotransferase) domain 1"/>
    <property type="match status" value="1"/>
</dbReference>
<feature type="region of interest" description="Disordered" evidence="8">
    <location>
        <begin position="28"/>
        <end position="48"/>
    </location>
</feature>
<feature type="compositionally biased region" description="Polar residues" evidence="8">
    <location>
        <begin position="224"/>
        <end position="238"/>
    </location>
</feature>
<dbReference type="InterPro" id="IPR000719">
    <property type="entry name" value="Prot_kinase_dom"/>
</dbReference>
<dbReference type="Proteomes" id="UP001212411">
    <property type="component" value="Chromosome 1"/>
</dbReference>
<evidence type="ECO:0000256" key="6">
    <source>
        <dbReference type="ARBA" id="ARBA00022840"/>
    </source>
</evidence>
<gene>
    <name evidence="10" type="primary">pom2</name>
    <name evidence="10" type="ORF">SOMG_01681</name>
</gene>
<keyword evidence="2" id="KW-0723">Serine/threonine-protein kinase</keyword>
<keyword evidence="5 10" id="KW-0418">Kinase</keyword>
<dbReference type="Gene3D" id="3.30.200.20">
    <property type="entry name" value="Phosphorylase Kinase, domain 1"/>
    <property type="match status" value="1"/>
</dbReference>
<evidence type="ECO:0000313" key="11">
    <source>
        <dbReference type="Proteomes" id="UP001212411"/>
    </source>
</evidence>
<dbReference type="GO" id="GO:0005524">
    <property type="term" value="F:ATP binding"/>
    <property type="evidence" value="ECO:0007669"/>
    <property type="project" value="UniProtKB-UniRule"/>
</dbReference>
<dbReference type="KEGG" id="som:SOMG_01681"/>
<keyword evidence="6 7" id="KW-0067">ATP-binding</keyword>
<dbReference type="GO" id="GO:0005856">
    <property type="term" value="C:cytoskeleton"/>
    <property type="evidence" value="ECO:0007669"/>
    <property type="project" value="TreeGrafter"/>
</dbReference>
<evidence type="ECO:0000256" key="3">
    <source>
        <dbReference type="ARBA" id="ARBA00022679"/>
    </source>
</evidence>
<dbReference type="PROSITE" id="PS50011">
    <property type="entry name" value="PROTEIN_KINASE_DOM"/>
    <property type="match status" value="1"/>
</dbReference>
<evidence type="ECO:0000256" key="2">
    <source>
        <dbReference type="ARBA" id="ARBA00022527"/>
    </source>
</evidence>
<evidence type="ECO:0000313" key="10">
    <source>
        <dbReference type="EMBL" id="WBW71119.1"/>
    </source>
</evidence>
<protein>
    <submittedName>
        <fullName evidence="10">DYRK family protein kinase Pom2</fullName>
    </submittedName>
</protein>
<feature type="binding site" evidence="7">
    <location>
        <position position="537"/>
    </location>
    <ligand>
        <name>ATP</name>
        <dbReference type="ChEBI" id="CHEBI:30616"/>
    </ligand>
</feature>
<dbReference type="GO" id="GO:0005737">
    <property type="term" value="C:cytoplasm"/>
    <property type="evidence" value="ECO:0007669"/>
    <property type="project" value="TreeGrafter"/>
</dbReference>
<dbReference type="AlphaFoldDB" id="A0AAF0AUQ0"/>
<evidence type="ECO:0000256" key="7">
    <source>
        <dbReference type="PROSITE-ProRule" id="PRU10141"/>
    </source>
</evidence>
<evidence type="ECO:0000256" key="8">
    <source>
        <dbReference type="SAM" id="MobiDB-lite"/>
    </source>
</evidence>
<feature type="region of interest" description="Disordered" evidence="8">
    <location>
        <begin position="358"/>
        <end position="383"/>
    </location>
</feature>
<feature type="region of interest" description="Disordered" evidence="8">
    <location>
        <begin position="224"/>
        <end position="253"/>
    </location>
</feature>
<dbReference type="PANTHER" id="PTHR24058">
    <property type="entry name" value="DUAL SPECIFICITY PROTEIN KINASE"/>
    <property type="match status" value="1"/>
</dbReference>
<keyword evidence="3" id="KW-0808">Transferase</keyword>
<feature type="compositionally biased region" description="Polar residues" evidence="8">
    <location>
        <begin position="175"/>
        <end position="190"/>
    </location>
</feature>
<dbReference type="SUPFAM" id="SSF56112">
    <property type="entry name" value="Protein kinase-like (PK-like)"/>
    <property type="match status" value="1"/>
</dbReference>
<dbReference type="InterPro" id="IPR017441">
    <property type="entry name" value="Protein_kinase_ATP_BS"/>
</dbReference>